<evidence type="ECO:0000256" key="5">
    <source>
        <dbReference type="ARBA" id="ARBA00023251"/>
    </source>
</evidence>
<evidence type="ECO:0000256" key="4">
    <source>
        <dbReference type="ARBA" id="ARBA00022679"/>
    </source>
</evidence>
<dbReference type="RefSeq" id="WP_134238802.1">
    <property type="nucleotide sequence ID" value="NZ_CP155620.1"/>
</dbReference>
<accession>A0AAU7E7I5</accession>
<gene>
    <name evidence="10" type="primary">aac(6')</name>
    <name evidence="10" type="ORF">AAH949_08865</name>
</gene>
<dbReference type="GO" id="GO:0046677">
    <property type="term" value="P:response to antibiotic"/>
    <property type="evidence" value="ECO:0007669"/>
    <property type="project" value="UniProtKB-KW"/>
</dbReference>
<comment type="catalytic activity">
    <reaction evidence="8">
        <text>kanamycin B + acetyl-CoA = N(6')-acetylkanamycin B + CoA + H(+)</text>
        <dbReference type="Rhea" id="RHEA:16449"/>
        <dbReference type="ChEBI" id="CHEBI:15378"/>
        <dbReference type="ChEBI" id="CHEBI:57287"/>
        <dbReference type="ChEBI" id="CHEBI:57288"/>
        <dbReference type="ChEBI" id="CHEBI:58390"/>
        <dbReference type="ChEBI" id="CHEBI:58549"/>
        <dbReference type="EC" id="2.3.1.82"/>
    </reaction>
</comment>
<reference evidence="10" key="1">
    <citation type="submission" date="2024-05" db="EMBL/GenBank/DDBJ databases">
        <title>Campylobacter coli isolated from environmental waters in Slovenia.</title>
        <authorList>
            <person name="Zautner A.E."/>
            <person name="Bunk B."/>
            <person name="Riedel T."/>
            <person name="Sproeer C."/>
        </authorList>
    </citation>
    <scope>NUCLEOTIDE SEQUENCE</scope>
    <source>
        <strain evidence="10">CCS1377</strain>
    </source>
</reference>
<evidence type="ECO:0000256" key="3">
    <source>
        <dbReference type="ARBA" id="ARBA00017677"/>
    </source>
</evidence>
<comment type="subunit">
    <text evidence="1">Homodimer.</text>
</comment>
<evidence type="ECO:0000256" key="6">
    <source>
        <dbReference type="ARBA" id="ARBA00023315"/>
    </source>
</evidence>
<dbReference type="PIRSF" id="PIRSF000452">
    <property type="entry name" value="6-N-acetyltransf"/>
    <property type="match status" value="1"/>
</dbReference>
<dbReference type="PROSITE" id="PS51186">
    <property type="entry name" value="GNAT"/>
    <property type="match status" value="1"/>
</dbReference>
<name>A0AAU7E7I5_9BACT</name>
<dbReference type="AlphaFoldDB" id="A0AAU7E7I5"/>
<dbReference type="EC" id="2.3.1.82" evidence="2"/>
<evidence type="ECO:0000256" key="7">
    <source>
        <dbReference type="ARBA" id="ARBA00029660"/>
    </source>
</evidence>
<proteinExistence type="predicted"/>
<dbReference type="CDD" id="cd04301">
    <property type="entry name" value="NAT_SF"/>
    <property type="match status" value="1"/>
</dbReference>
<dbReference type="NCBIfam" id="NF043067">
    <property type="entry name" value="AAC_6p_group_E"/>
    <property type="match status" value="1"/>
</dbReference>
<dbReference type="GO" id="GO:0047663">
    <property type="term" value="F:aminoglycoside 6'-N-acetyltransferase activity"/>
    <property type="evidence" value="ECO:0007669"/>
    <property type="project" value="UniProtKB-EC"/>
</dbReference>
<keyword evidence="5" id="KW-0046">Antibiotic resistance</keyword>
<dbReference type="PANTHER" id="PTHR43259:SF1">
    <property type="entry name" value="N-ACETYLTRANSFERASE DOMAIN-CONTAINING PROTEIN"/>
    <property type="match status" value="1"/>
</dbReference>
<keyword evidence="4 10" id="KW-0808">Transferase</keyword>
<evidence type="ECO:0000256" key="2">
    <source>
        <dbReference type="ARBA" id="ARBA00012888"/>
    </source>
</evidence>
<feature type="domain" description="N-acetyltransferase" evidence="9">
    <location>
        <begin position="1"/>
        <end position="144"/>
    </location>
</feature>
<dbReference type="SUPFAM" id="SSF55729">
    <property type="entry name" value="Acyl-CoA N-acyltransferases (Nat)"/>
    <property type="match status" value="1"/>
</dbReference>
<evidence type="ECO:0000256" key="8">
    <source>
        <dbReference type="ARBA" id="ARBA00048923"/>
    </source>
</evidence>
<dbReference type="InterPro" id="IPR024170">
    <property type="entry name" value="Aminoglycoside_N6-AcTrfrase"/>
</dbReference>
<dbReference type="Gene3D" id="3.40.630.30">
    <property type="match status" value="1"/>
</dbReference>
<keyword evidence="6 10" id="KW-0012">Acyltransferase</keyword>
<sequence length="144" mass="16563">MVKKANKNDNETIANLALLLWPNHNLKDLEQEFLEILEDKKSVIFLKYMGIEAIGFAYVSLRNDYVEGSSSSPVGYLEGIFIKEEFRKRGFAKELLEFCEKWAKKQGAKEFASDCELENQKSLSFHKALGFSEANRIVCFIKKL</sequence>
<evidence type="ECO:0000313" key="10">
    <source>
        <dbReference type="EMBL" id="XBJ29173.1"/>
    </source>
</evidence>
<dbReference type="InterPro" id="IPR016181">
    <property type="entry name" value="Acyl_CoA_acyltransferase"/>
</dbReference>
<evidence type="ECO:0000256" key="1">
    <source>
        <dbReference type="ARBA" id="ARBA00011738"/>
    </source>
</evidence>
<dbReference type="EMBL" id="CP155620">
    <property type="protein sequence ID" value="XBJ29173.1"/>
    <property type="molecule type" value="Genomic_DNA"/>
</dbReference>
<organism evidence="10">
    <name type="scientific">Campylobacter sp. CCS1377</name>
    <dbReference type="NCBI Taxonomy" id="3158229"/>
    <lineage>
        <taxon>Bacteria</taxon>
        <taxon>Pseudomonadati</taxon>
        <taxon>Campylobacterota</taxon>
        <taxon>Epsilonproteobacteria</taxon>
        <taxon>Campylobacterales</taxon>
        <taxon>Campylobacteraceae</taxon>
        <taxon>Campylobacter</taxon>
    </lineage>
</organism>
<evidence type="ECO:0000259" key="9">
    <source>
        <dbReference type="PROSITE" id="PS51186"/>
    </source>
</evidence>
<dbReference type="Pfam" id="PF00583">
    <property type="entry name" value="Acetyltransf_1"/>
    <property type="match status" value="1"/>
</dbReference>
<dbReference type="PANTHER" id="PTHR43259">
    <property type="entry name" value="SPT10P"/>
    <property type="match status" value="1"/>
</dbReference>
<dbReference type="InterPro" id="IPR000182">
    <property type="entry name" value="GNAT_dom"/>
</dbReference>
<protein>
    <recommendedName>
        <fullName evidence="3">Aminoglycoside N(6')-acetyltransferase type 1</fullName>
        <ecNumber evidence="2">2.3.1.82</ecNumber>
    </recommendedName>
    <alternativeName>
        <fullName evidence="7">Aminoglycoside resistance protein</fullName>
    </alternativeName>
</protein>
<dbReference type="InterPro" id="IPR052829">
    <property type="entry name" value="N-acetyltransferase_domain"/>
</dbReference>